<accession>A0A318T1G2</accession>
<sequence>MSGKPQMLSGMPLTLTLSPHTGRGGHERRASFSCQARGRKRAPAMTSPSPRNSRGEGKGEGRIAPYPTGFLSSGS</sequence>
<dbReference type="Proteomes" id="UP000247454">
    <property type="component" value="Unassembled WGS sequence"/>
</dbReference>
<proteinExistence type="predicted"/>
<protein>
    <submittedName>
        <fullName evidence="2">Uncharacterized protein</fullName>
    </submittedName>
</protein>
<dbReference type="AlphaFoldDB" id="A0A318T1G2"/>
<dbReference type="EMBL" id="QJTF01000022">
    <property type="protein sequence ID" value="PYE86621.1"/>
    <property type="molecule type" value="Genomic_DNA"/>
</dbReference>
<name>A0A318T1G2_9HYPH</name>
<feature type="region of interest" description="Disordered" evidence="1">
    <location>
        <begin position="1"/>
        <end position="75"/>
    </location>
</feature>
<evidence type="ECO:0000313" key="3">
    <source>
        <dbReference type="Proteomes" id="UP000247454"/>
    </source>
</evidence>
<evidence type="ECO:0000313" key="2">
    <source>
        <dbReference type="EMBL" id="PYE86621.1"/>
    </source>
</evidence>
<evidence type="ECO:0000256" key="1">
    <source>
        <dbReference type="SAM" id="MobiDB-lite"/>
    </source>
</evidence>
<organism evidence="2 3">
    <name type="scientific">Phyllobacterium leguminum</name>
    <dbReference type="NCBI Taxonomy" id="314237"/>
    <lineage>
        <taxon>Bacteria</taxon>
        <taxon>Pseudomonadati</taxon>
        <taxon>Pseudomonadota</taxon>
        <taxon>Alphaproteobacteria</taxon>
        <taxon>Hyphomicrobiales</taxon>
        <taxon>Phyllobacteriaceae</taxon>
        <taxon>Phyllobacterium</taxon>
    </lineage>
</organism>
<comment type="caution">
    <text evidence="2">The sequence shown here is derived from an EMBL/GenBank/DDBJ whole genome shotgun (WGS) entry which is preliminary data.</text>
</comment>
<reference evidence="2 3" key="1">
    <citation type="submission" date="2018-06" db="EMBL/GenBank/DDBJ databases">
        <title>Genomic Encyclopedia of Type Strains, Phase III (KMG-III): the genomes of soil and plant-associated and newly described type strains.</title>
        <authorList>
            <person name="Whitman W."/>
        </authorList>
    </citation>
    <scope>NUCLEOTIDE SEQUENCE [LARGE SCALE GENOMIC DNA]</scope>
    <source>
        <strain evidence="2 3">ORS 1419</strain>
    </source>
</reference>
<gene>
    <name evidence="2" type="ORF">C7477_12247</name>
</gene>
<keyword evidence="3" id="KW-1185">Reference proteome</keyword>